<organism evidence="6 7">
    <name type="scientific">Flavobacterium microcysteis</name>
    <dbReference type="NCBI Taxonomy" id="2596891"/>
    <lineage>
        <taxon>Bacteria</taxon>
        <taxon>Pseudomonadati</taxon>
        <taxon>Bacteroidota</taxon>
        <taxon>Flavobacteriia</taxon>
        <taxon>Flavobacteriales</taxon>
        <taxon>Flavobacteriaceae</taxon>
        <taxon>Flavobacterium</taxon>
    </lineage>
</organism>
<evidence type="ECO:0000313" key="7">
    <source>
        <dbReference type="Proteomes" id="UP000319175"/>
    </source>
</evidence>
<dbReference type="AlphaFoldDB" id="A0A501QIW8"/>
<protein>
    <submittedName>
        <fullName evidence="6">C-type cytochrome</fullName>
    </submittedName>
</protein>
<feature type="domain" description="Cytochrome c" evidence="5">
    <location>
        <begin position="36"/>
        <end position="126"/>
    </location>
</feature>
<dbReference type="GO" id="GO:0020037">
    <property type="term" value="F:heme binding"/>
    <property type="evidence" value="ECO:0007669"/>
    <property type="project" value="InterPro"/>
</dbReference>
<dbReference type="InterPro" id="IPR036909">
    <property type="entry name" value="Cyt_c-like_dom_sf"/>
</dbReference>
<evidence type="ECO:0000256" key="3">
    <source>
        <dbReference type="ARBA" id="ARBA00023004"/>
    </source>
</evidence>
<dbReference type="Pfam" id="PF00034">
    <property type="entry name" value="Cytochrom_C"/>
    <property type="match status" value="1"/>
</dbReference>
<evidence type="ECO:0000256" key="1">
    <source>
        <dbReference type="ARBA" id="ARBA00022617"/>
    </source>
</evidence>
<dbReference type="OrthoDB" id="9814063at2"/>
<dbReference type="SUPFAM" id="SSF46626">
    <property type="entry name" value="Cytochrome c"/>
    <property type="match status" value="1"/>
</dbReference>
<evidence type="ECO:0000259" key="5">
    <source>
        <dbReference type="PROSITE" id="PS51007"/>
    </source>
</evidence>
<keyword evidence="3 4" id="KW-0408">Iron</keyword>
<dbReference type="Proteomes" id="UP000319175">
    <property type="component" value="Unassembled WGS sequence"/>
</dbReference>
<sequence length="130" mass="14994">MKNLFFILPALFLISCQKETKKESLYPEKTVSAEEKQLELGREIFDGKGMCYSCHKPDQKVIGPSIVEIAKIYKEKNGDIKLFLKEKSEPIVDPSQYSVMKTNFAITKTFSDEELKAVEAYFYSHLKNEK</sequence>
<keyword evidence="2 4" id="KW-0479">Metal-binding</keyword>
<dbReference type="RefSeq" id="WP_139999037.1">
    <property type="nucleotide sequence ID" value="NZ_VFJE01000050.1"/>
</dbReference>
<keyword evidence="7" id="KW-1185">Reference proteome</keyword>
<keyword evidence="1 4" id="KW-0349">Heme</keyword>
<dbReference type="InterPro" id="IPR009056">
    <property type="entry name" value="Cyt_c-like_dom"/>
</dbReference>
<dbReference type="GO" id="GO:0009055">
    <property type="term" value="F:electron transfer activity"/>
    <property type="evidence" value="ECO:0007669"/>
    <property type="project" value="InterPro"/>
</dbReference>
<dbReference type="Gene3D" id="1.10.760.10">
    <property type="entry name" value="Cytochrome c-like domain"/>
    <property type="match status" value="1"/>
</dbReference>
<evidence type="ECO:0000313" key="6">
    <source>
        <dbReference type="EMBL" id="TPD72027.1"/>
    </source>
</evidence>
<comment type="caution">
    <text evidence="6">The sequence shown here is derived from an EMBL/GenBank/DDBJ whole genome shotgun (WGS) entry which is preliminary data.</text>
</comment>
<dbReference type="EMBL" id="VFJE01000050">
    <property type="protein sequence ID" value="TPD72027.1"/>
    <property type="molecule type" value="Genomic_DNA"/>
</dbReference>
<reference evidence="6 7" key="2">
    <citation type="submission" date="2019-06" db="EMBL/GenBank/DDBJ databases">
        <authorList>
            <person name="Seo Y."/>
        </authorList>
    </citation>
    <scope>NUCLEOTIDE SEQUENCE [LARGE SCALE GENOMIC DNA]</scope>
    <source>
        <strain evidence="6 7">MaA-Y11</strain>
    </source>
</reference>
<reference evidence="6 7" key="1">
    <citation type="submission" date="2019-06" db="EMBL/GenBank/DDBJ databases">
        <title>Flavobacterium sp. MaA-Y11 from geoumgang.</title>
        <authorList>
            <person name="Jeong S."/>
        </authorList>
    </citation>
    <scope>NUCLEOTIDE SEQUENCE [LARGE SCALE GENOMIC DNA]</scope>
    <source>
        <strain evidence="6 7">MaA-Y11</strain>
    </source>
</reference>
<dbReference type="PROSITE" id="PS51257">
    <property type="entry name" value="PROKAR_LIPOPROTEIN"/>
    <property type="match status" value="1"/>
</dbReference>
<evidence type="ECO:0000256" key="2">
    <source>
        <dbReference type="ARBA" id="ARBA00022723"/>
    </source>
</evidence>
<dbReference type="GO" id="GO:0046872">
    <property type="term" value="F:metal ion binding"/>
    <property type="evidence" value="ECO:0007669"/>
    <property type="project" value="UniProtKB-KW"/>
</dbReference>
<name>A0A501QIW8_9FLAO</name>
<accession>A0A501QIW8</accession>
<gene>
    <name evidence="6" type="ORF">FJA49_03850</name>
</gene>
<proteinExistence type="predicted"/>
<evidence type="ECO:0000256" key="4">
    <source>
        <dbReference type="PROSITE-ProRule" id="PRU00433"/>
    </source>
</evidence>
<dbReference type="PROSITE" id="PS51007">
    <property type="entry name" value="CYTC"/>
    <property type="match status" value="1"/>
</dbReference>